<gene>
    <name evidence="2" type="ORF">ILUMI_02494</name>
</gene>
<feature type="compositionally biased region" description="Polar residues" evidence="1">
    <location>
        <begin position="101"/>
        <end position="110"/>
    </location>
</feature>
<dbReference type="OrthoDB" id="8061312at2759"/>
<dbReference type="PANTHER" id="PTHR10773">
    <property type="entry name" value="DNA-DIRECTED RNA POLYMERASES I, II, AND III SUBUNIT RPABC2"/>
    <property type="match status" value="1"/>
</dbReference>
<dbReference type="Proteomes" id="UP000801492">
    <property type="component" value="Unassembled WGS sequence"/>
</dbReference>
<feature type="compositionally biased region" description="Polar residues" evidence="1">
    <location>
        <begin position="141"/>
        <end position="152"/>
    </location>
</feature>
<dbReference type="PANTHER" id="PTHR10773:SF19">
    <property type="match status" value="1"/>
</dbReference>
<evidence type="ECO:0000313" key="2">
    <source>
        <dbReference type="EMBL" id="KAF2903699.1"/>
    </source>
</evidence>
<reference evidence="2" key="1">
    <citation type="submission" date="2019-08" db="EMBL/GenBank/DDBJ databases">
        <title>The genome of the North American firefly Photinus pyralis.</title>
        <authorList>
            <consortium name="Photinus pyralis genome working group"/>
            <person name="Fallon T.R."/>
            <person name="Sander Lower S.E."/>
            <person name="Weng J.-K."/>
        </authorList>
    </citation>
    <scope>NUCLEOTIDE SEQUENCE</scope>
    <source>
        <strain evidence="2">TRF0915ILg1</strain>
        <tissue evidence="2">Whole body</tissue>
    </source>
</reference>
<name>A0A8K0DDC7_IGNLU</name>
<proteinExistence type="predicted"/>
<dbReference type="EMBL" id="VTPC01000956">
    <property type="protein sequence ID" value="KAF2903699.1"/>
    <property type="molecule type" value="Genomic_DNA"/>
</dbReference>
<evidence type="ECO:0000256" key="1">
    <source>
        <dbReference type="SAM" id="MobiDB-lite"/>
    </source>
</evidence>
<feature type="compositionally biased region" description="Acidic residues" evidence="1">
    <location>
        <begin position="126"/>
        <end position="139"/>
    </location>
</feature>
<accession>A0A8K0DDC7</accession>
<feature type="region of interest" description="Disordered" evidence="1">
    <location>
        <begin position="101"/>
        <end position="177"/>
    </location>
</feature>
<comment type="caution">
    <text evidence="2">The sequence shown here is derived from an EMBL/GenBank/DDBJ whole genome shotgun (WGS) entry which is preliminary data.</text>
</comment>
<protein>
    <submittedName>
        <fullName evidence="2">Uncharacterized protein</fullName>
    </submittedName>
</protein>
<keyword evidence="3" id="KW-1185">Reference proteome</keyword>
<evidence type="ECO:0000313" key="3">
    <source>
        <dbReference type="Proteomes" id="UP000801492"/>
    </source>
</evidence>
<dbReference type="AlphaFoldDB" id="A0A8K0DDC7"/>
<organism evidence="2 3">
    <name type="scientific">Ignelater luminosus</name>
    <name type="common">Cucubano</name>
    <name type="synonym">Pyrophorus luminosus</name>
    <dbReference type="NCBI Taxonomy" id="2038154"/>
    <lineage>
        <taxon>Eukaryota</taxon>
        <taxon>Metazoa</taxon>
        <taxon>Ecdysozoa</taxon>
        <taxon>Arthropoda</taxon>
        <taxon>Hexapoda</taxon>
        <taxon>Insecta</taxon>
        <taxon>Pterygota</taxon>
        <taxon>Neoptera</taxon>
        <taxon>Endopterygota</taxon>
        <taxon>Coleoptera</taxon>
        <taxon>Polyphaga</taxon>
        <taxon>Elateriformia</taxon>
        <taxon>Elateroidea</taxon>
        <taxon>Elateridae</taxon>
        <taxon>Agrypninae</taxon>
        <taxon>Pyrophorini</taxon>
        <taxon>Ignelater</taxon>
    </lineage>
</organism>
<sequence length="714" mass="83901">MENYRGKRIVLMCLDNRAPRDNTNNIQMLENEISDCRSKNTTAFEEMLSNAKFIYSDISYDNVLNNSMIVQNSDLYELENIMPENLLEEYNQVNIDSEALSKNKQHPGNSNEDKEHEINDNNYNYEESETEKSEDEQFEELNTSEINENSLVSEDENNPEKESTSRQNKSSAKNKRKVNYLKRMKGEGYLGFRHPKGETKTIQDVARNRRKMKSTCTSQLCKKFKNRFCHEFKETDRKNIFNYFWEKLDWKQKEIYIAGLCSRQDTQKKTVLEHQSRRDRSYLYSLRKGDKHLQVCKRMFLNTLGIGEWYVYKCVSNCRSEENHSSPSSTIKSSRSIDSEDLKFVREFLRDLPKLPSHYCRHDTKNEYLEDNFVTYADLYKVYGGHCTINNRIPMSRKTLVKCVKDMNIGIFNPKRDRCDTCVQYESGNLNEEADKKKLEHKKKRQKIKKRHKMEDAMSLSWTYRPSKPVLLLIEKTKQNIVNVLEYLEQHPEICVCGEIVLPNSHHGLSCKKVYGKISHHRRINEVIRHTLNTAGYPSTLEPSGLSRTDIQRPDGMTHSSWSEGKPLVWDFTHINTTFFETRLKHSKFLQKYVDHKASSLLTPVFLDETWCFSKGSMSRKSWQDGTNTTILKQIGKDQELKRKERGFSDEITNKEGDVVLVMWLDNKAVCLASNYIKDKVKRWEKKNLEYIKISRLEDYNHGMGGVDFLDQFA</sequence>